<protein>
    <recommendedName>
        <fullName evidence="4">Secreted protein</fullName>
    </recommendedName>
</protein>
<dbReference type="EMBL" id="JAGSPJ010000001">
    <property type="protein sequence ID" value="MBR7798874.1"/>
    <property type="molecule type" value="Genomic_DNA"/>
</dbReference>
<comment type="caution">
    <text evidence="2">The sequence shown here is derived from an EMBL/GenBank/DDBJ whole genome shotgun (WGS) entry which is preliminary data.</text>
</comment>
<organism evidence="2 3">
    <name type="scientific">Undibacterium fentianense</name>
    <dbReference type="NCBI Taxonomy" id="2828728"/>
    <lineage>
        <taxon>Bacteria</taxon>
        <taxon>Pseudomonadati</taxon>
        <taxon>Pseudomonadota</taxon>
        <taxon>Betaproteobacteria</taxon>
        <taxon>Burkholderiales</taxon>
        <taxon>Oxalobacteraceae</taxon>
        <taxon>Undibacterium</taxon>
    </lineage>
</organism>
<evidence type="ECO:0008006" key="4">
    <source>
        <dbReference type="Google" id="ProtNLM"/>
    </source>
</evidence>
<keyword evidence="3" id="KW-1185">Reference proteome</keyword>
<evidence type="ECO:0000256" key="1">
    <source>
        <dbReference type="SAM" id="SignalP"/>
    </source>
</evidence>
<evidence type="ECO:0000313" key="3">
    <source>
        <dbReference type="Proteomes" id="UP000678545"/>
    </source>
</evidence>
<feature type="signal peptide" evidence="1">
    <location>
        <begin position="1"/>
        <end position="19"/>
    </location>
</feature>
<dbReference type="AlphaFoldDB" id="A0A941IBB8"/>
<evidence type="ECO:0000313" key="2">
    <source>
        <dbReference type="EMBL" id="MBR7798874.1"/>
    </source>
</evidence>
<feature type="chain" id="PRO_5036930299" description="Secreted protein" evidence="1">
    <location>
        <begin position="20"/>
        <end position="108"/>
    </location>
</feature>
<gene>
    <name evidence="2" type="ORF">KDM90_02480</name>
</gene>
<keyword evidence="1" id="KW-0732">Signal</keyword>
<reference evidence="2" key="1">
    <citation type="submission" date="2021-04" db="EMBL/GenBank/DDBJ databases">
        <title>novel species isolated from subtropical streams in China.</title>
        <authorList>
            <person name="Lu H."/>
        </authorList>
    </citation>
    <scope>NUCLEOTIDE SEQUENCE</scope>
    <source>
        <strain evidence="2">FT137W</strain>
    </source>
</reference>
<name>A0A941IBB8_9BURK</name>
<sequence>MRSIVLSIALLAACSQVFAASNVGQCVYPKSKPGKGGRLEFIKPIYISPTPAPSEKQVLTTFDAFTIKAEANGFVQLATVPGVEDAPIKTIGWVKLSDFKILDLRNCN</sequence>
<accession>A0A941IBB8</accession>
<dbReference type="Proteomes" id="UP000678545">
    <property type="component" value="Unassembled WGS sequence"/>
</dbReference>
<proteinExistence type="predicted"/>